<organism evidence="1 2">
    <name type="scientific">Caerostris extrusa</name>
    <name type="common">Bark spider</name>
    <name type="synonym">Caerostris bankana</name>
    <dbReference type="NCBI Taxonomy" id="172846"/>
    <lineage>
        <taxon>Eukaryota</taxon>
        <taxon>Metazoa</taxon>
        <taxon>Ecdysozoa</taxon>
        <taxon>Arthropoda</taxon>
        <taxon>Chelicerata</taxon>
        <taxon>Arachnida</taxon>
        <taxon>Araneae</taxon>
        <taxon>Araneomorphae</taxon>
        <taxon>Entelegynae</taxon>
        <taxon>Araneoidea</taxon>
        <taxon>Araneidae</taxon>
        <taxon>Caerostris</taxon>
    </lineage>
</organism>
<dbReference type="AlphaFoldDB" id="A0AAV4NCP7"/>
<gene>
    <name evidence="1" type="ORF">CEXT_374831</name>
</gene>
<comment type="caution">
    <text evidence="1">The sequence shown here is derived from an EMBL/GenBank/DDBJ whole genome shotgun (WGS) entry which is preliminary data.</text>
</comment>
<protein>
    <submittedName>
        <fullName evidence="1">Uncharacterized protein</fullName>
    </submittedName>
</protein>
<dbReference type="EMBL" id="BPLR01020750">
    <property type="protein sequence ID" value="GIX82144.1"/>
    <property type="molecule type" value="Genomic_DNA"/>
</dbReference>
<name>A0AAV4NCP7_CAEEX</name>
<accession>A0AAV4NCP7</accession>
<reference evidence="1 2" key="1">
    <citation type="submission" date="2021-06" db="EMBL/GenBank/DDBJ databases">
        <title>Caerostris extrusa draft genome.</title>
        <authorList>
            <person name="Kono N."/>
            <person name="Arakawa K."/>
        </authorList>
    </citation>
    <scope>NUCLEOTIDE SEQUENCE [LARGE SCALE GENOMIC DNA]</scope>
</reference>
<keyword evidence="2" id="KW-1185">Reference proteome</keyword>
<evidence type="ECO:0000313" key="2">
    <source>
        <dbReference type="Proteomes" id="UP001054945"/>
    </source>
</evidence>
<sequence>MVPSSSNTLRKKKFFVSQKLQRTLNVPANTSPFSRRRDKPWLMANCRFHWDISSGSYLSHLQFLLLTRQVHCELLA</sequence>
<dbReference type="Proteomes" id="UP001054945">
    <property type="component" value="Unassembled WGS sequence"/>
</dbReference>
<evidence type="ECO:0000313" key="1">
    <source>
        <dbReference type="EMBL" id="GIX82144.1"/>
    </source>
</evidence>
<proteinExistence type="predicted"/>